<dbReference type="Proteomes" id="UP001224392">
    <property type="component" value="Unassembled WGS sequence"/>
</dbReference>
<dbReference type="InterPro" id="IPR036097">
    <property type="entry name" value="HisK_dim/P_sf"/>
</dbReference>
<dbReference type="SMART" id="SM00388">
    <property type="entry name" value="HisKA"/>
    <property type="match status" value="1"/>
</dbReference>
<evidence type="ECO:0000313" key="12">
    <source>
        <dbReference type="EMBL" id="GMG86237.1"/>
    </source>
</evidence>
<comment type="caution">
    <text evidence="12">The sequence shown here is derived from an EMBL/GenBank/DDBJ whole genome shotgun (WGS) entry which is preliminary data.</text>
</comment>
<comment type="catalytic activity">
    <reaction evidence="1">
        <text>ATP + protein L-histidine = ADP + protein N-phospho-L-histidine.</text>
        <dbReference type="EC" id="2.7.13.3"/>
    </reaction>
</comment>
<dbReference type="EMBL" id="BSYJ01000001">
    <property type="protein sequence ID" value="GMG86237.1"/>
    <property type="molecule type" value="Genomic_DNA"/>
</dbReference>
<evidence type="ECO:0000313" key="13">
    <source>
        <dbReference type="Proteomes" id="UP001224392"/>
    </source>
</evidence>
<accession>A0ABQ6LVX2</accession>
<keyword evidence="4" id="KW-1003">Cell membrane</keyword>
<dbReference type="InterPro" id="IPR003661">
    <property type="entry name" value="HisK_dim/P_dom"/>
</dbReference>
<evidence type="ECO:0000256" key="10">
    <source>
        <dbReference type="SAM" id="Phobius"/>
    </source>
</evidence>
<dbReference type="SUPFAM" id="SSF47384">
    <property type="entry name" value="Homodimeric domain of signal transducing histidine kinase"/>
    <property type="match status" value="1"/>
</dbReference>
<evidence type="ECO:0000256" key="2">
    <source>
        <dbReference type="ARBA" id="ARBA00004651"/>
    </source>
</evidence>
<keyword evidence="10" id="KW-0472">Membrane</keyword>
<evidence type="ECO:0000256" key="8">
    <source>
        <dbReference type="ARBA" id="ARBA00022777"/>
    </source>
</evidence>
<evidence type="ECO:0000256" key="9">
    <source>
        <dbReference type="ARBA" id="ARBA00022840"/>
    </source>
</evidence>
<evidence type="ECO:0000256" key="5">
    <source>
        <dbReference type="ARBA" id="ARBA00022553"/>
    </source>
</evidence>
<proteinExistence type="predicted"/>
<keyword evidence="5" id="KW-0597">Phosphoprotein</keyword>
<comment type="subcellular location">
    <subcellularLocation>
        <location evidence="2">Cell membrane</location>
        <topology evidence="2">Multi-pass membrane protein</topology>
    </subcellularLocation>
</comment>
<dbReference type="SMART" id="SM00387">
    <property type="entry name" value="HATPase_c"/>
    <property type="match status" value="1"/>
</dbReference>
<reference evidence="12 13" key="1">
    <citation type="submission" date="2023-04" db="EMBL/GenBank/DDBJ databases">
        <title>Marinobulbifer ophiurae gen. nov., sp. Nov., isolate from tissue of brittle star Ophioplocus japonicus.</title>
        <authorList>
            <person name="Kawano K."/>
            <person name="Sawayama S."/>
            <person name="Nakagawa S."/>
        </authorList>
    </citation>
    <scope>NUCLEOTIDE SEQUENCE [LARGE SCALE GENOMIC DNA]</scope>
    <source>
        <strain evidence="12 13">NKW57</strain>
    </source>
</reference>
<dbReference type="CDD" id="cd00075">
    <property type="entry name" value="HATPase"/>
    <property type="match status" value="1"/>
</dbReference>
<dbReference type="GO" id="GO:0005524">
    <property type="term" value="F:ATP binding"/>
    <property type="evidence" value="ECO:0007669"/>
    <property type="project" value="UniProtKB-KW"/>
</dbReference>
<evidence type="ECO:0000259" key="11">
    <source>
        <dbReference type="PROSITE" id="PS50109"/>
    </source>
</evidence>
<sequence length="394" mass="44436">MRWQLLRFLGLLILAVSLLLLGIGTLFDEYSEDPGRYSVDAQQLTEILASGETEIVSRMDPETLYFPPELADPLERGEVIGLGGEAGEIFFYRKNGSEVLRIGPFRDRAPVNLEQWQLLMFGGVLLAFLLLVGPMFRDLSRVQKSALQFAKKPIAMTPSVARHSLIFPLADTFRRVGNLVLGYCQLNQDLARTLAHEIRTPLARIKFQLAISEISPDSKAVIKQSVVEVESLVGKYLNFSRMEYGEQFIRRLSTDVEPMFARLADTLEHDAPDLDVRFYYPDGEVWLEPESLLIAIQNLVANARKYAGCRLDIRLEVIKGECRLIVEDDGPGLDSTNADELTRPFYRATTEEQGYGLGLYIVKKVMMWHDGSLELSRSERLGGARATMTWPNCP</sequence>
<dbReference type="InterPro" id="IPR004358">
    <property type="entry name" value="Sig_transdc_His_kin-like_C"/>
</dbReference>
<keyword evidence="10" id="KW-1133">Transmembrane helix</keyword>
<dbReference type="SUPFAM" id="SSF55874">
    <property type="entry name" value="ATPase domain of HSP90 chaperone/DNA topoisomerase II/histidine kinase"/>
    <property type="match status" value="1"/>
</dbReference>
<evidence type="ECO:0000256" key="3">
    <source>
        <dbReference type="ARBA" id="ARBA00012438"/>
    </source>
</evidence>
<dbReference type="EC" id="2.7.13.3" evidence="3"/>
<organism evidence="12 13">
    <name type="scientific">Biformimicrobium ophioploci</name>
    <dbReference type="NCBI Taxonomy" id="3036711"/>
    <lineage>
        <taxon>Bacteria</taxon>
        <taxon>Pseudomonadati</taxon>
        <taxon>Pseudomonadota</taxon>
        <taxon>Gammaproteobacteria</taxon>
        <taxon>Cellvibrionales</taxon>
        <taxon>Microbulbiferaceae</taxon>
        <taxon>Biformimicrobium</taxon>
    </lineage>
</organism>
<keyword evidence="7" id="KW-0547">Nucleotide-binding</keyword>
<keyword evidence="13" id="KW-1185">Reference proteome</keyword>
<dbReference type="InterPro" id="IPR003594">
    <property type="entry name" value="HATPase_dom"/>
</dbReference>
<dbReference type="Gene3D" id="3.30.565.10">
    <property type="entry name" value="Histidine kinase-like ATPase, C-terminal domain"/>
    <property type="match status" value="1"/>
</dbReference>
<dbReference type="InterPro" id="IPR036890">
    <property type="entry name" value="HATPase_C_sf"/>
</dbReference>
<feature type="domain" description="Histidine kinase" evidence="11">
    <location>
        <begin position="193"/>
        <end position="394"/>
    </location>
</feature>
<dbReference type="RefSeq" id="WP_285762740.1">
    <property type="nucleotide sequence ID" value="NZ_BSYJ01000001.1"/>
</dbReference>
<name>A0ABQ6LVX2_9GAMM</name>
<dbReference type="Pfam" id="PF00512">
    <property type="entry name" value="HisKA"/>
    <property type="match status" value="1"/>
</dbReference>
<dbReference type="PRINTS" id="PR00344">
    <property type="entry name" value="BCTRLSENSOR"/>
</dbReference>
<dbReference type="PROSITE" id="PS50109">
    <property type="entry name" value="HIS_KIN"/>
    <property type="match status" value="1"/>
</dbReference>
<gene>
    <name evidence="12" type="ORF">MNKW57_05580</name>
</gene>
<keyword evidence="10" id="KW-0812">Transmembrane</keyword>
<keyword evidence="9 12" id="KW-0067">ATP-binding</keyword>
<evidence type="ECO:0000256" key="1">
    <source>
        <dbReference type="ARBA" id="ARBA00000085"/>
    </source>
</evidence>
<dbReference type="InterPro" id="IPR050980">
    <property type="entry name" value="2C_sensor_his_kinase"/>
</dbReference>
<dbReference type="CDD" id="cd00082">
    <property type="entry name" value="HisKA"/>
    <property type="match status" value="1"/>
</dbReference>
<evidence type="ECO:0000256" key="7">
    <source>
        <dbReference type="ARBA" id="ARBA00022741"/>
    </source>
</evidence>
<evidence type="ECO:0000256" key="6">
    <source>
        <dbReference type="ARBA" id="ARBA00022679"/>
    </source>
</evidence>
<dbReference type="Pfam" id="PF02518">
    <property type="entry name" value="HATPase_c"/>
    <property type="match status" value="1"/>
</dbReference>
<protein>
    <recommendedName>
        <fullName evidence="3">histidine kinase</fullName>
        <ecNumber evidence="3">2.7.13.3</ecNumber>
    </recommendedName>
</protein>
<feature type="transmembrane region" description="Helical" evidence="10">
    <location>
        <begin position="116"/>
        <end position="136"/>
    </location>
</feature>
<evidence type="ECO:0000256" key="4">
    <source>
        <dbReference type="ARBA" id="ARBA00022475"/>
    </source>
</evidence>
<dbReference type="PANTHER" id="PTHR44936:SF10">
    <property type="entry name" value="SENSOR PROTEIN RSTB"/>
    <property type="match status" value="1"/>
</dbReference>
<dbReference type="Gene3D" id="1.10.287.130">
    <property type="match status" value="1"/>
</dbReference>
<dbReference type="PANTHER" id="PTHR44936">
    <property type="entry name" value="SENSOR PROTEIN CREC"/>
    <property type="match status" value="1"/>
</dbReference>
<keyword evidence="6" id="KW-0808">Transferase</keyword>
<keyword evidence="8" id="KW-0418">Kinase</keyword>
<dbReference type="InterPro" id="IPR005467">
    <property type="entry name" value="His_kinase_dom"/>
</dbReference>